<evidence type="ECO:0000256" key="4">
    <source>
        <dbReference type="ARBA" id="ARBA00023004"/>
    </source>
</evidence>
<evidence type="ECO:0000256" key="5">
    <source>
        <dbReference type="ARBA" id="ARBA00023014"/>
    </source>
</evidence>
<dbReference type="InterPro" id="IPR002888">
    <property type="entry name" value="2Fe-2S-bd"/>
</dbReference>
<organism evidence="7">
    <name type="scientific">Acetithermum autotrophicum</name>
    <dbReference type="NCBI Taxonomy" id="1446466"/>
    <lineage>
        <taxon>Bacteria</taxon>
        <taxon>Candidatus Bipolaricaulota</taxon>
        <taxon>Candidatus Acetithermum</taxon>
    </lineage>
</organism>
<dbReference type="SUPFAM" id="SSF47741">
    <property type="entry name" value="CO dehydrogenase ISP C-domain like"/>
    <property type="match status" value="1"/>
</dbReference>
<dbReference type="InterPro" id="IPR036884">
    <property type="entry name" value="2Fe-2S-bd_dom_sf"/>
</dbReference>
<keyword evidence="5" id="KW-0411">Iron-sulfur</keyword>
<dbReference type="GO" id="GO:0016491">
    <property type="term" value="F:oxidoreductase activity"/>
    <property type="evidence" value="ECO:0007669"/>
    <property type="project" value="UniProtKB-KW"/>
</dbReference>
<dbReference type="SUPFAM" id="SSF54292">
    <property type="entry name" value="2Fe-2S ferredoxin-like"/>
    <property type="match status" value="1"/>
</dbReference>
<evidence type="ECO:0000256" key="1">
    <source>
        <dbReference type="ARBA" id="ARBA00022714"/>
    </source>
</evidence>
<dbReference type="PANTHER" id="PTHR44379:SF2">
    <property type="entry name" value="BLR6218 PROTEIN"/>
    <property type="match status" value="1"/>
</dbReference>
<accession>H5SQG6</accession>
<dbReference type="InterPro" id="IPR036010">
    <property type="entry name" value="2Fe-2S_ferredoxin-like_sf"/>
</dbReference>
<evidence type="ECO:0000256" key="2">
    <source>
        <dbReference type="ARBA" id="ARBA00022723"/>
    </source>
</evidence>
<keyword evidence="3" id="KW-0560">Oxidoreductase</keyword>
<evidence type="ECO:0000259" key="6">
    <source>
        <dbReference type="Pfam" id="PF01799"/>
    </source>
</evidence>
<keyword evidence="4" id="KW-0408">Iron</keyword>
<proteinExistence type="predicted"/>
<dbReference type="GO" id="GO:0051537">
    <property type="term" value="F:2 iron, 2 sulfur cluster binding"/>
    <property type="evidence" value="ECO:0007669"/>
    <property type="project" value="UniProtKB-KW"/>
</dbReference>
<dbReference type="AlphaFoldDB" id="H5SQG6"/>
<dbReference type="InterPro" id="IPR051452">
    <property type="entry name" value="Diverse_Oxidoreductases"/>
</dbReference>
<dbReference type="GO" id="GO:0046872">
    <property type="term" value="F:metal ion binding"/>
    <property type="evidence" value="ECO:0007669"/>
    <property type="project" value="UniProtKB-KW"/>
</dbReference>
<dbReference type="Gene3D" id="1.10.150.120">
    <property type="entry name" value="[2Fe-2S]-binding domain"/>
    <property type="match status" value="1"/>
</dbReference>
<name>H5SQG6_ACEAU</name>
<dbReference type="FunFam" id="1.10.150.120:FF:000003">
    <property type="entry name" value="Carbon monoxide dehydrogenase, small subunit"/>
    <property type="match status" value="1"/>
</dbReference>
<keyword evidence="2" id="KW-0479">Metal-binding</keyword>
<dbReference type="PANTHER" id="PTHR44379">
    <property type="entry name" value="OXIDOREDUCTASE WITH IRON-SULFUR SUBUNIT"/>
    <property type="match status" value="1"/>
</dbReference>
<reference evidence="7" key="2">
    <citation type="journal article" date="2012" name="PLoS ONE">
        <title>A Deeply Branching Thermophilic Bacterium with an Ancient Acetyl-CoA Pathway Dominates a Subsurface Ecosystem.</title>
        <authorList>
            <person name="Takami H."/>
            <person name="Noguchi H."/>
            <person name="Takaki Y."/>
            <person name="Uchiyama I."/>
            <person name="Toyoda A."/>
            <person name="Nishi S."/>
            <person name="Chee G.-J."/>
            <person name="Arai W."/>
            <person name="Nunoura T."/>
            <person name="Itoh T."/>
            <person name="Hattori M."/>
            <person name="Takai K."/>
        </authorList>
    </citation>
    <scope>NUCLEOTIDE SEQUENCE</scope>
</reference>
<evidence type="ECO:0000313" key="7">
    <source>
        <dbReference type="EMBL" id="BAL58402.1"/>
    </source>
</evidence>
<feature type="domain" description="[2Fe-2S]-binding" evidence="6">
    <location>
        <begin position="25"/>
        <end position="97"/>
    </location>
</feature>
<dbReference type="Pfam" id="PF01799">
    <property type="entry name" value="Fer2_2"/>
    <property type="match status" value="1"/>
</dbReference>
<gene>
    <name evidence="7" type="ORF">HGMM_OP1C097</name>
</gene>
<dbReference type="EMBL" id="AP011800">
    <property type="protein sequence ID" value="BAL58402.1"/>
    <property type="molecule type" value="Genomic_DNA"/>
</dbReference>
<sequence length="108" mass="11674">MLVDGKPIYACMALAVEYEGKPIETIEGLSHNGKLHPIQQAFIEEDALQCGFCTPGQIMSVKALLDENPKPTLEDVKRALAGNLCRCGAYLKIFKAALRAAELMHSGG</sequence>
<keyword evidence="1" id="KW-0001">2Fe-2S</keyword>
<protein>
    <submittedName>
        <fullName evidence="7">2Fe-2S iron-sulfur cluster binding domain-containing protein</fullName>
    </submittedName>
</protein>
<evidence type="ECO:0000256" key="3">
    <source>
        <dbReference type="ARBA" id="ARBA00023002"/>
    </source>
</evidence>
<reference evidence="7" key="1">
    <citation type="journal article" date="2005" name="Environ. Microbiol.">
        <title>Genetic and functional properties of uncultivated thermophilic crenarchaeotes from a subsurface gold mine as revealed by analysis of genome fragments.</title>
        <authorList>
            <person name="Nunoura T."/>
            <person name="Hirayama H."/>
            <person name="Takami H."/>
            <person name="Oida H."/>
            <person name="Nishi S."/>
            <person name="Shimamura S."/>
            <person name="Suzuki Y."/>
            <person name="Inagaki F."/>
            <person name="Takai K."/>
            <person name="Nealson K.H."/>
            <person name="Horikoshi K."/>
        </authorList>
    </citation>
    <scope>NUCLEOTIDE SEQUENCE</scope>
</reference>